<evidence type="ECO:0000256" key="8">
    <source>
        <dbReference type="PROSITE-ProRule" id="PRU00433"/>
    </source>
</evidence>
<evidence type="ECO:0000256" key="1">
    <source>
        <dbReference type="ARBA" id="ARBA00001926"/>
    </source>
</evidence>
<organism evidence="11 12">
    <name type="scientific">Belnapia arida</name>
    <dbReference type="NCBI Taxonomy" id="2804533"/>
    <lineage>
        <taxon>Bacteria</taxon>
        <taxon>Pseudomonadati</taxon>
        <taxon>Pseudomonadota</taxon>
        <taxon>Alphaproteobacteria</taxon>
        <taxon>Acetobacterales</taxon>
        <taxon>Roseomonadaceae</taxon>
        <taxon>Belnapia</taxon>
    </lineage>
</organism>
<comment type="cofactor">
    <cofactor evidence="1">
        <name>heme c</name>
        <dbReference type="ChEBI" id="CHEBI:61717"/>
    </cofactor>
</comment>
<keyword evidence="12" id="KW-1185">Reference proteome</keyword>
<evidence type="ECO:0000256" key="2">
    <source>
        <dbReference type="ARBA" id="ARBA00022448"/>
    </source>
</evidence>
<feature type="signal peptide" evidence="9">
    <location>
        <begin position="1"/>
        <end position="28"/>
    </location>
</feature>
<proteinExistence type="predicted"/>
<evidence type="ECO:0000259" key="10">
    <source>
        <dbReference type="PROSITE" id="PS51007"/>
    </source>
</evidence>
<feature type="chain" id="PRO_5045522690" evidence="9">
    <location>
        <begin position="29"/>
        <end position="179"/>
    </location>
</feature>
<dbReference type="Pfam" id="PF13442">
    <property type="entry name" value="Cytochrome_CBB3"/>
    <property type="match status" value="1"/>
</dbReference>
<dbReference type="Proteomes" id="UP000660885">
    <property type="component" value="Unassembled WGS sequence"/>
</dbReference>
<keyword evidence="4" id="KW-0679">Respiratory chain</keyword>
<dbReference type="SUPFAM" id="SSF46626">
    <property type="entry name" value="Cytochrome c"/>
    <property type="match status" value="1"/>
</dbReference>
<accession>A0ABS1UA18</accession>
<reference evidence="11 12" key="1">
    <citation type="submission" date="2021-01" db="EMBL/GenBank/DDBJ databases">
        <title>Belnapia mucosa sp. nov. and Belnapia arida sp. nov., isolated from the Tabernas Desert (Almeria, Spain).</title>
        <authorList>
            <person name="Molina-Menor E."/>
            <person name="Vidal-Verdu A."/>
            <person name="Calonge A."/>
            <person name="Satari L."/>
            <person name="Pereto J."/>
            <person name="Porcar M."/>
        </authorList>
    </citation>
    <scope>NUCLEOTIDE SEQUENCE [LARGE SCALE GENOMIC DNA]</scope>
    <source>
        <strain evidence="11 12">T18</strain>
    </source>
</reference>
<evidence type="ECO:0000256" key="4">
    <source>
        <dbReference type="ARBA" id="ARBA00022660"/>
    </source>
</evidence>
<gene>
    <name evidence="11" type="ORF">JMJ56_19090</name>
</gene>
<comment type="caution">
    <text evidence="11">The sequence shown here is derived from an EMBL/GenBank/DDBJ whole genome shotgun (WGS) entry which is preliminary data.</text>
</comment>
<evidence type="ECO:0000313" key="12">
    <source>
        <dbReference type="Proteomes" id="UP000660885"/>
    </source>
</evidence>
<keyword evidence="6" id="KW-0249">Electron transport</keyword>
<keyword evidence="9" id="KW-0732">Signal</keyword>
<sequence length="179" mass="19079">MPDHRRTTACFPRLAILAGTLLALRAEAAEPGAGLARGERLYAAECASCHGRALEGQPRWWQADAAGQVPAPPLDGSGHAWQHPDAQLYEFIAHSMVSVAGPGYRSAMPAFAGRLAEDDIRAVIAFIKSRWPEGTRAAQTALNPGGEEALAVLFQQGGDWTFPPDCLDPAQRASRGPAR</sequence>
<dbReference type="EMBL" id="JAETWB010000011">
    <property type="protein sequence ID" value="MBL6080126.1"/>
    <property type="molecule type" value="Genomic_DNA"/>
</dbReference>
<protein>
    <submittedName>
        <fullName evidence="11">Cytochrome c</fullName>
    </submittedName>
</protein>
<keyword evidence="2" id="KW-0813">Transport</keyword>
<dbReference type="PRINTS" id="PR00605">
    <property type="entry name" value="CYTCHROMECIC"/>
</dbReference>
<dbReference type="RefSeq" id="WP_202833368.1">
    <property type="nucleotide sequence ID" value="NZ_JAETWB010000011.1"/>
</dbReference>
<dbReference type="Gene3D" id="1.10.760.10">
    <property type="entry name" value="Cytochrome c-like domain"/>
    <property type="match status" value="1"/>
</dbReference>
<evidence type="ECO:0000256" key="6">
    <source>
        <dbReference type="ARBA" id="ARBA00022982"/>
    </source>
</evidence>
<keyword evidence="7 8" id="KW-0408">Iron</keyword>
<evidence type="ECO:0000256" key="5">
    <source>
        <dbReference type="ARBA" id="ARBA00022723"/>
    </source>
</evidence>
<name>A0ABS1UA18_9PROT</name>
<keyword evidence="3 8" id="KW-0349">Heme</keyword>
<evidence type="ECO:0000256" key="3">
    <source>
        <dbReference type="ARBA" id="ARBA00022617"/>
    </source>
</evidence>
<evidence type="ECO:0000313" key="11">
    <source>
        <dbReference type="EMBL" id="MBL6080126.1"/>
    </source>
</evidence>
<evidence type="ECO:0000256" key="9">
    <source>
        <dbReference type="SAM" id="SignalP"/>
    </source>
</evidence>
<dbReference type="InterPro" id="IPR008168">
    <property type="entry name" value="Cyt_C_IC"/>
</dbReference>
<dbReference type="PROSITE" id="PS51007">
    <property type="entry name" value="CYTC"/>
    <property type="match status" value="1"/>
</dbReference>
<dbReference type="InterPro" id="IPR036909">
    <property type="entry name" value="Cyt_c-like_dom_sf"/>
</dbReference>
<dbReference type="InterPro" id="IPR051459">
    <property type="entry name" value="Cytochrome_c-type_DH"/>
</dbReference>
<evidence type="ECO:0000256" key="7">
    <source>
        <dbReference type="ARBA" id="ARBA00023004"/>
    </source>
</evidence>
<dbReference type="InterPro" id="IPR009056">
    <property type="entry name" value="Cyt_c-like_dom"/>
</dbReference>
<dbReference type="PANTHER" id="PTHR35008:SF4">
    <property type="entry name" value="BLL4482 PROTEIN"/>
    <property type="match status" value="1"/>
</dbReference>
<keyword evidence="5 8" id="KW-0479">Metal-binding</keyword>
<dbReference type="PANTHER" id="PTHR35008">
    <property type="entry name" value="BLL4482 PROTEIN-RELATED"/>
    <property type="match status" value="1"/>
</dbReference>
<feature type="domain" description="Cytochrome c" evidence="10">
    <location>
        <begin position="33"/>
        <end position="131"/>
    </location>
</feature>